<keyword evidence="6" id="KW-0560">Oxidoreductase</keyword>
<evidence type="ECO:0000256" key="3">
    <source>
        <dbReference type="ARBA" id="ARBA00022512"/>
    </source>
</evidence>
<dbReference type="Pfam" id="PF13561">
    <property type="entry name" value="adh_short_C2"/>
    <property type="match status" value="1"/>
</dbReference>
<keyword evidence="3" id="KW-0964">Secreted</keyword>
<evidence type="ECO:0000256" key="4">
    <source>
        <dbReference type="ARBA" id="ARBA00040781"/>
    </source>
</evidence>
<keyword evidence="7" id="KW-1185">Reference proteome</keyword>
<sequence length="257" mass="26117">MYLGLENGVALVTAASRGIGRATAERLATEGMTVVAAARSAAGEPETVGTGSIVPFAHDLGDVEATAALVDTVVAAHGAVDVVVLNTPGPRIVPALDAEWDDWAAAHDTLLRPVVQLATAAGRVMLDKGAGAIILLSSTWVRQPASGGVLSAAYRSAASAFVKNLASELAPAGVRVNQIMPGATGTDRMRGIVEMKSDRNGTTVEEEIARVVADIPAGRWAEASEIADAVAFLASARASFITGTTLSVDGGAVRAAH</sequence>
<organism evidence="6 7">
    <name type="scientific">Nocardia aurantia</name>
    <dbReference type="NCBI Taxonomy" id="2585199"/>
    <lineage>
        <taxon>Bacteria</taxon>
        <taxon>Bacillati</taxon>
        <taxon>Actinomycetota</taxon>
        <taxon>Actinomycetes</taxon>
        <taxon>Mycobacteriales</taxon>
        <taxon>Nocardiaceae</taxon>
        <taxon>Nocardia</taxon>
    </lineage>
</organism>
<evidence type="ECO:0000256" key="5">
    <source>
        <dbReference type="ARBA" id="ARBA00047400"/>
    </source>
</evidence>
<evidence type="ECO:0000313" key="7">
    <source>
        <dbReference type="Proteomes" id="UP000431401"/>
    </source>
</evidence>
<evidence type="ECO:0000256" key="1">
    <source>
        <dbReference type="ARBA" id="ARBA00004191"/>
    </source>
</evidence>
<keyword evidence="3" id="KW-0134">Cell wall</keyword>
<dbReference type="EMBL" id="WEGI01000004">
    <property type="protein sequence ID" value="MQY26431.1"/>
    <property type="molecule type" value="Genomic_DNA"/>
</dbReference>
<comment type="similarity">
    <text evidence="2">Belongs to the short-chain dehydrogenases/reductases (SDR) family.</text>
</comment>
<dbReference type="PRINTS" id="PR00081">
    <property type="entry name" value="GDHRDH"/>
</dbReference>
<dbReference type="PANTHER" id="PTHR42879">
    <property type="entry name" value="3-OXOACYL-(ACYL-CARRIER-PROTEIN) REDUCTASE"/>
    <property type="match status" value="1"/>
</dbReference>
<dbReference type="InterPro" id="IPR036291">
    <property type="entry name" value="NAD(P)-bd_dom_sf"/>
</dbReference>
<protein>
    <recommendedName>
        <fullName evidence="4">3-oxoacyl-[acyl-carrier-protein] reductase MabA</fullName>
    </recommendedName>
</protein>
<reference evidence="6 7" key="1">
    <citation type="submission" date="2019-10" db="EMBL/GenBank/DDBJ databases">
        <title>Nocardia macrotermitis sp. nov. and Nocardia aurantia sp. nov., isolated from the gut of fungus growing-termite Macrotermes natalensis.</title>
        <authorList>
            <person name="Benndorf R."/>
            <person name="Schwitalla J."/>
            <person name="Martin K."/>
            <person name="De Beer W."/>
            <person name="Kaster A.-K."/>
            <person name="Vollmers J."/>
            <person name="Poulsen M."/>
            <person name="Beemelmanns C."/>
        </authorList>
    </citation>
    <scope>NUCLEOTIDE SEQUENCE [LARGE SCALE GENOMIC DNA]</scope>
    <source>
        <strain evidence="6 7">RB56</strain>
    </source>
</reference>
<evidence type="ECO:0000313" key="6">
    <source>
        <dbReference type="EMBL" id="MQY26431.1"/>
    </source>
</evidence>
<evidence type="ECO:0000256" key="2">
    <source>
        <dbReference type="ARBA" id="ARBA00006484"/>
    </source>
</evidence>
<name>A0A7K0DL88_9NOCA</name>
<comment type="caution">
    <text evidence="6">The sequence shown here is derived from an EMBL/GenBank/DDBJ whole genome shotgun (WGS) entry which is preliminary data.</text>
</comment>
<dbReference type="Gene3D" id="3.40.50.720">
    <property type="entry name" value="NAD(P)-binding Rossmann-like Domain"/>
    <property type="match status" value="1"/>
</dbReference>
<dbReference type="AlphaFoldDB" id="A0A7K0DL88"/>
<dbReference type="SUPFAM" id="SSF51735">
    <property type="entry name" value="NAD(P)-binding Rossmann-fold domains"/>
    <property type="match status" value="1"/>
</dbReference>
<dbReference type="Proteomes" id="UP000431401">
    <property type="component" value="Unassembled WGS sequence"/>
</dbReference>
<gene>
    <name evidence="6" type="primary">fabG_5</name>
    <name evidence="6" type="ORF">NRB56_19980</name>
</gene>
<dbReference type="RefSeq" id="WP_319942789.1">
    <property type="nucleotide sequence ID" value="NZ_WEGI01000004.1"/>
</dbReference>
<comment type="subcellular location">
    <subcellularLocation>
        <location evidence="1">Secreted</location>
        <location evidence="1">Cell wall</location>
    </subcellularLocation>
</comment>
<dbReference type="GO" id="GO:0004316">
    <property type="term" value="F:3-oxoacyl-[acyl-carrier-protein] reductase (NADPH) activity"/>
    <property type="evidence" value="ECO:0007669"/>
    <property type="project" value="UniProtKB-EC"/>
</dbReference>
<accession>A0A7K0DL88</accession>
<proteinExistence type="inferred from homology"/>
<dbReference type="InterPro" id="IPR002347">
    <property type="entry name" value="SDR_fam"/>
</dbReference>
<dbReference type="InterPro" id="IPR050259">
    <property type="entry name" value="SDR"/>
</dbReference>
<comment type="catalytic activity">
    <reaction evidence="5">
        <text>a (3R)-hydroxyacyl-[ACP] + NADP(+) = a 3-oxoacyl-[ACP] + NADPH + H(+)</text>
        <dbReference type="Rhea" id="RHEA:17397"/>
        <dbReference type="Rhea" id="RHEA-COMP:9916"/>
        <dbReference type="Rhea" id="RHEA-COMP:9945"/>
        <dbReference type="ChEBI" id="CHEBI:15378"/>
        <dbReference type="ChEBI" id="CHEBI:57783"/>
        <dbReference type="ChEBI" id="CHEBI:58349"/>
        <dbReference type="ChEBI" id="CHEBI:78776"/>
        <dbReference type="ChEBI" id="CHEBI:78827"/>
        <dbReference type="EC" id="1.1.1.100"/>
    </reaction>
    <physiologicalReaction direction="right-to-left" evidence="5">
        <dbReference type="Rhea" id="RHEA:17399"/>
    </physiologicalReaction>
</comment>
<dbReference type="PANTHER" id="PTHR42879:SF6">
    <property type="entry name" value="NADPH-DEPENDENT REDUCTASE BACG"/>
    <property type="match status" value="1"/>
</dbReference>